<proteinExistence type="predicted"/>
<dbReference type="STRING" id="1798542.A3F54_01355"/>
<evidence type="ECO:0000313" key="2">
    <source>
        <dbReference type="EMBL" id="OGY81690.1"/>
    </source>
</evidence>
<reference evidence="2 3" key="1">
    <citation type="journal article" date="2016" name="Nat. Commun.">
        <title>Thousands of microbial genomes shed light on interconnected biogeochemical processes in an aquifer system.</title>
        <authorList>
            <person name="Anantharaman K."/>
            <person name="Brown C.T."/>
            <person name="Hug L.A."/>
            <person name="Sharon I."/>
            <person name="Castelle C.J."/>
            <person name="Probst A.J."/>
            <person name="Thomas B.C."/>
            <person name="Singh A."/>
            <person name="Wilkins M.J."/>
            <person name="Karaoz U."/>
            <person name="Brodie E.L."/>
            <person name="Williams K.H."/>
            <person name="Hubbard S.S."/>
            <person name="Banfield J.F."/>
        </authorList>
    </citation>
    <scope>NUCLEOTIDE SEQUENCE [LARGE SCALE GENOMIC DNA]</scope>
</reference>
<feature type="transmembrane region" description="Helical" evidence="1">
    <location>
        <begin position="71"/>
        <end position="91"/>
    </location>
</feature>
<dbReference type="Proteomes" id="UP000176952">
    <property type="component" value="Unassembled WGS sequence"/>
</dbReference>
<keyword evidence="1" id="KW-0812">Transmembrane</keyword>
<evidence type="ECO:0000313" key="3">
    <source>
        <dbReference type="Proteomes" id="UP000176952"/>
    </source>
</evidence>
<accession>A0A1G2B0F7</accession>
<feature type="transmembrane region" description="Helical" evidence="1">
    <location>
        <begin position="140"/>
        <end position="163"/>
    </location>
</feature>
<evidence type="ECO:0008006" key="4">
    <source>
        <dbReference type="Google" id="ProtNLM"/>
    </source>
</evidence>
<sequence length="176" mass="20307">MRSFFSRFLLFLSLLFIILLQVSFFSIFSGGTEKFFFVIVFLLFIMFVSSFQVALAWALVAGVLLDFFSPLNVGTFTLPLVLALVFCFVIFRSLVTIQTLFSVLILLIITTLAFYAIVLVVSWLFWVFRWNVFFIGFSDISLYNILVQLALNSILATVGFYGFRGLKSRFIWARHF</sequence>
<feature type="transmembrane region" description="Helical" evidence="1">
    <location>
        <begin position="35"/>
        <end position="65"/>
    </location>
</feature>
<name>A0A1G2B0F7_9BACT</name>
<protein>
    <recommendedName>
        <fullName evidence="4">Rod shape-determining protein MreD</fullName>
    </recommendedName>
</protein>
<keyword evidence="1" id="KW-1133">Transmembrane helix</keyword>
<organism evidence="2 3">
    <name type="scientific">Candidatus Kerfeldbacteria bacterium RIFCSPHIGHO2_12_FULL_48_17</name>
    <dbReference type="NCBI Taxonomy" id="1798542"/>
    <lineage>
        <taxon>Bacteria</taxon>
        <taxon>Candidatus Kerfeldiibacteriota</taxon>
    </lineage>
</organism>
<dbReference type="EMBL" id="MHKD01000042">
    <property type="protein sequence ID" value="OGY81690.1"/>
    <property type="molecule type" value="Genomic_DNA"/>
</dbReference>
<keyword evidence="1" id="KW-0472">Membrane</keyword>
<dbReference type="AlphaFoldDB" id="A0A1G2B0F7"/>
<feature type="transmembrane region" description="Helical" evidence="1">
    <location>
        <begin position="6"/>
        <end position="28"/>
    </location>
</feature>
<comment type="caution">
    <text evidence="2">The sequence shown here is derived from an EMBL/GenBank/DDBJ whole genome shotgun (WGS) entry which is preliminary data.</text>
</comment>
<gene>
    <name evidence="2" type="ORF">A3F54_01355</name>
</gene>
<feature type="transmembrane region" description="Helical" evidence="1">
    <location>
        <begin position="103"/>
        <end position="128"/>
    </location>
</feature>
<evidence type="ECO:0000256" key="1">
    <source>
        <dbReference type="SAM" id="Phobius"/>
    </source>
</evidence>